<evidence type="ECO:0000256" key="5">
    <source>
        <dbReference type="ARBA" id="ARBA00022771"/>
    </source>
</evidence>
<evidence type="ECO:0000313" key="14">
    <source>
        <dbReference type="Proteomes" id="UP001233999"/>
    </source>
</evidence>
<evidence type="ECO:0000256" key="6">
    <source>
        <dbReference type="ARBA" id="ARBA00022833"/>
    </source>
</evidence>
<organism evidence="13 14">
    <name type="scientific">Diploptera punctata</name>
    <name type="common">Pacific beetle cockroach</name>
    <dbReference type="NCBI Taxonomy" id="6984"/>
    <lineage>
        <taxon>Eukaryota</taxon>
        <taxon>Metazoa</taxon>
        <taxon>Ecdysozoa</taxon>
        <taxon>Arthropoda</taxon>
        <taxon>Hexapoda</taxon>
        <taxon>Insecta</taxon>
        <taxon>Pterygota</taxon>
        <taxon>Neoptera</taxon>
        <taxon>Polyneoptera</taxon>
        <taxon>Dictyoptera</taxon>
        <taxon>Blattodea</taxon>
        <taxon>Blaberoidea</taxon>
        <taxon>Blaberidae</taxon>
        <taxon>Diplopterinae</taxon>
        <taxon>Diploptera</taxon>
    </lineage>
</organism>
<evidence type="ECO:0000256" key="11">
    <source>
        <dbReference type="PROSITE-ProRule" id="PRU00042"/>
    </source>
</evidence>
<proteinExistence type="inferred from homology"/>
<dbReference type="SMART" id="SM00355">
    <property type="entry name" value="ZnF_C2H2"/>
    <property type="match status" value="2"/>
</dbReference>
<comment type="similarity">
    <text evidence="2">Belongs to the krueppel C2H2-type zinc-finger protein family.</text>
</comment>
<evidence type="ECO:0000256" key="4">
    <source>
        <dbReference type="ARBA" id="ARBA00022737"/>
    </source>
</evidence>
<dbReference type="AlphaFoldDB" id="A0AAD7ZUL0"/>
<reference evidence="13" key="2">
    <citation type="submission" date="2023-05" db="EMBL/GenBank/DDBJ databases">
        <authorList>
            <person name="Fouks B."/>
        </authorList>
    </citation>
    <scope>NUCLEOTIDE SEQUENCE</scope>
    <source>
        <strain evidence="13">Stay&amp;Tobe</strain>
        <tissue evidence="13">Testes</tissue>
    </source>
</reference>
<dbReference type="PROSITE" id="PS50157">
    <property type="entry name" value="ZINC_FINGER_C2H2_2"/>
    <property type="match status" value="2"/>
</dbReference>
<comment type="caution">
    <text evidence="13">The sequence shown here is derived from an EMBL/GenBank/DDBJ whole genome shotgun (WGS) entry which is preliminary data.</text>
</comment>
<evidence type="ECO:0000256" key="3">
    <source>
        <dbReference type="ARBA" id="ARBA00022723"/>
    </source>
</evidence>
<dbReference type="EMBL" id="JASPKZ010006848">
    <property type="protein sequence ID" value="KAJ9586741.1"/>
    <property type="molecule type" value="Genomic_DNA"/>
</dbReference>
<keyword evidence="10" id="KW-0539">Nucleus</keyword>
<reference evidence="13" key="1">
    <citation type="journal article" date="2023" name="IScience">
        <title>Live-bearing cockroach genome reveals convergent evolutionary mechanisms linked to viviparity in insects and beyond.</title>
        <authorList>
            <person name="Fouks B."/>
            <person name="Harrison M.C."/>
            <person name="Mikhailova A.A."/>
            <person name="Marchal E."/>
            <person name="English S."/>
            <person name="Carruthers M."/>
            <person name="Jennings E.C."/>
            <person name="Chiamaka E.L."/>
            <person name="Frigard R.A."/>
            <person name="Pippel M."/>
            <person name="Attardo G.M."/>
            <person name="Benoit J.B."/>
            <person name="Bornberg-Bauer E."/>
            <person name="Tobe S.S."/>
        </authorList>
    </citation>
    <scope>NUCLEOTIDE SEQUENCE</scope>
    <source>
        <strain evidence="13">Stay&amp;Tobe</strain>
    </source>
</reference>
<dbReference type="InterPro" id="IPR013087">
    <property type="entry name" value="Znf_C2H2_type"/>
</dbReference>
<evidence type="ECO:0000256" key="1">
    <source>
        <dbReference type="ARBA" id="ARBA00004123"/>
    </source>
</evidence>
<keyword evidence="9" id="KW-0804">Transcription</keyword>
<keyword evidence="8" id="KW-0238">DNA-binding</keyword>
<dbReference type="FunFam" id="3.30.160.60:FF:001235">
    <property type="entry name" value="Si:ch211-119o8.6"/>
    <property type="match status" value="1"/>
</dbReference>
<dbReference type="Pfam" id="PF00096">
    <property type="entry name" value="zf-C2H2"/>
    <property type="match status" value="2"/>
</dbReference>
<evidence type="ECO:0000256" key="8">
    <source>
        <dbReference type="ARBA" id="ARBA00023125"/>
    </source>
</evidence>
<dbReference type="PANTHER" id="PTHR24394">
    <property type="entry name" value="ZINC FINGER PROTEIN"/>
    <property type="match status" value="1"/>
</dbReference>
<dbReference type="GO" id="GO:0008270">
    <property type="term" value="F:zinc ion binding"/>
    <property type="evidence" value="ECO:0007669"/>
    <property type="project" value="UniProtKB-KW"/>
</dbReference>
<keyword evidence="5 11" id="KW-0863">Zinc-finger</keyword>
<dbReference type="SUPFAM" id="SSF57667">
    <property type="entry name" value="beta-beta-alpha zinc fingers"/>
    <property type="match status" value="1"/>
</dbReference>
<feature type="domain" description="C2H2-type" evidence="12">
    <location>
        <begin position="40"/>
        <end position="67"/>
    </location>
</feature>
<evidence type="ECO:0000256" key="2">
    <source>
        <dbReference type="ARBA" id="ARBA00006991"/>
    </source>
</evidence>
<evidence type="ECO:0000256" key="7">
    <source>
        <dbReference type="ARBA" id="ARBA00023015"/>
    </source>
</evidence>
<evidence type="ECO:0000313" key="13">
    <source>
        <dbReference type="EMBL" id="KAJ9586741.1"/>
    </source>
</evidence>
<keyword evidence="14" id="KW-1185">Reference proteome</keyword>
<dbReference type="GO" id="GO:0005634">
    <property type="term" value="C:nucleus"/>
    <property type="evidence" value="ECO:0007669"/>
    <property type="project" value="UniProtKB-SubCell"/>
</dbReference>
<dbReference type="Gene3D" id="3.30.160.60">
    <property type="entry name" value="Classic Zinc Finger"/>
    <property type="match status" value="2"/>
</dbReference>
<gene>
    <name evidence="13" type="ORF">L9F63_019679</name>
</gene>
<keyword evidence="6" id="KW-0862">Zinc</keyword>
<dbReference type="GO" id="GO:0003677">
    <property type="term" value="F:DNA binding"/>
    <property type="evidence" value="ECO:0007669"/>
    <property type="project" value="UniProtKB-KW"/>
</dbReference>
<evidence type="ECO:0000256" key="9">
    <source>
        <dbReference type="ARBA" id="ARBA00023163"/>
    </source>
</evidence>
<dbReference type="FunFam" id="3.30.160.60:FF:001311">
    <property type="entry name" value="Zinc finger protein 668"/>
    <property type="match status" value="1"/>
</dbReference>
<accession>A0AAD7ZUL0</accession>
<protein>
    <recommendedName>
        <fullName evidence="12">C2H2-type domain-containing protein</fullName>
    </recommendedName>
</protein>
<dbReference type="Proteomes" id="UP001233999">
    <property type="component" value="Unassembled WGS sequence"/>
</dbReference>
<evidence type="ECO:0000259" key="12">
    <source>
        <dbReference type="PROSITE" id="PS50157"/>
    </source>
</evidence>
<evidence type="ECO:0000256" key="10">
    <source>
        <dbReference type="ARBA" id="ARBA00023242"/>
    </source>
</evidence>
<keyword evidence="4" id="KW-0677">Repeat</keyword>
<comment type="subcellular location">
    <subcellularLocation>
        <location evidence="1">Nucleus</location>
    </subcellularLocation>
</comment>
<keyword evidence="3" id="KW-0479">Metal-binding</keyword>
<sequence>MKNHIYVRFKPYLCTVCNKSFAWKDSLNRHIRTHSHEKPYICAICNKSFSRKESVERHLRIHISEKPI</sequence>
<keyword evidence="7" id="KW-0805">Transcription regulation</keyword>
<name>A0AAD7ZUL0_DIPPU</name>
<dbReference type="InterPro" id="IPR036236">
    <property type="entry name" value="Znf_C2H2_sf"/>
</dbReference>
<dbReference type="PROSITE" id="PS00028">
    <property type="entry name" value="ZINC_FINGER_C2H2_1"/>
    <property type="match status" value="2"/>
</dbReference>
<dbReference type="PANTHER" id="PTHR24394:SF48">
    <property type="entry name" value="ZINC FINGER PROTEIN 771"/>
    <property type="match status" value="1"/>
</dbReference>
<dbReference type="GO" id="GO:0000981">
    <property type="term" value="F:DNA-binding transcription factor activity, RNA polymerase II-specific"/>
    <property type="evidence" value="ECO:0007669"/>
    <property type="project" value="TreeGrafter"/>
</dbReference>
<feature type="domain" description="C2H2-type" evidence="12">
    <location>
        <begin position="12"/>
        <end position="39"/>
    </location>
</feature>